<reference evidence="2" key="1">
    <citation type="submission" date="2021-03" db="EMBL/GenBank/DDBJ databases">
        <title>Molecular epidemiology and mechanisms of colistin and carbapenem resistance in Enterobacteriaceae from clinical isolates, the environment and porcine samples in Pretoria, South Africa.</title>
        <authorList>
            <person name="Bogoshi D."/>
            <person name="Mbelle N.M."/>
            <person name="Naidoo V."/>
            <person name="Osei Sekyere J."/>
        </authorList>
    </citation>
    <scope>NUCLEOTIDE SEQUENCE</scope>
    <source>
        <strain evidence="2">C052</strain>
    </source>
</reference>
<keyword evidence="1" id="KW-1133">Transmembrane helix</keyword>
<dbReference type="AlphaFoldDB" id="A0A939SRE7"/>
<name>A0A939SRE7_PRORE</name>
<evidence type="ECO:0000313" key="3">
    <source>
        <dbReference type="Proteomes" id="UP000664477"/>
    </source>
</evidence>
<organism evidence="2 3">
    <name type="scientific">Providencia rettgeri</name>
    <dbReference type="NCBI Taxonomy" id="587"/>
    <lineage>
        <taxon>Bacteria</taxon>
        <taxon>Pseudomonadati</taxon>
        <taxon>Pseudomonadota</taxon>
        <taxon>Gammaproteobacteria</taxon>
        <taxon>Enterobacterales</taxon>
        <taxon>Morganellaceae</taxon>
        <taxon>Providencia</taxon>
    </lineage>
</organism>
<accession>A0A939SRE7</accession>
<evidence type="ECO:0000313" key="2">
    <source>
        <dbReference type="EMBL" id="MBO1916273.1"/>
    </source>
</evidence>
<feature type="transmembrane region" description="Helical" evidence="1">
    <location>
        <begin position="41"/>
        <end position="62"/>
    </location>
</feature>
<evidence type="ECO:0000256" key="1">
    <source>
        <dbReference type="SAM" id="Phobius"/>
    </source>
</evidence>
<sequence length="68" mass="7962">MSLEAFYTLIALFIYRCNIDVEQYLQWYLVSHLLSRYLNKIFFCAIVTVLTTFGWMLAAGLMGDGWAR</sequence>
<proteinExistence type="predicted"/>
<keyword evidence="1" id="KW-0812">Transmembrane</keyword>
<dbReference type="EMBL" id="JAGETQ010000061">
    <property type="protein sequence ID" value="MBO1916273.1"/>
    <property type="molecule type" value="Genomic_DNA"/>
</dbReference>
<comment type="caution">
    <text evidence="2">The sequence shown here is derived from an EMBL/GenBank/DDBJ whole genome shotgun (WGS) entry which is preliminary data.</text>
</comment>
<dbReference type="Proteomes" id="UP000664477">
    <property type="component" value="Unassembled WGS sequence"/>
</dbReference>
<keyword evidence="1" id="KW-0472">Membrane</keyword>
<gene>
    <name evidence="2" type="ORF">J4727_11790</name>
</gene>
<protein>
    <submittedName>
        <fullName evidence="2">Uncharacterized protein</fullName>
    </submittedName>
</protein>